<dbReference type="AlphaFoldDB" id="A0A0F9HVJ4"/>
<accession>A0A0F9HVJ4</accession>
<sequence length="38" mass="4092">MQQHSTFICNPHVRGCECGSHPIGVMRGPLDIGEASLL</sequence>
<gene>
    <name evidence="1" type="ORF">LCGC14_1658340</name>
</gene>
<dbReference type="EMBL" id="LAZR01014050">
    <property type="protein sequence ID" value="KKM19167.1"/>
    <property type="molecule type" value="Genomic_DNA"/>
</dbReference>
<comment type="caution">
    <text evidence="1">The sequence shown here is derived from an EMBL/GenBank/DDBJ whole genome shotgun (WGS) entry which is preliminary data.</text>
</comment>
<evidence type="ECO:0000313" key="1">
    <source>
        <dbReference type="EMBL" id="KKM19167.1"/>
    </source>
</evidence>
<organism evidence="1">
    <name type="scientific">marine sediment metagenome</name>
    <dbReference type="NCBI Taxonomy" id="412755"/>
    <lineage>
        <taxon>unclassified sequences</taxon>
        <taxon>metagenomes</taxon>
        <taxon>ecological metagenomes</taxon>
    </lineage>
</organism>
<proteinExistence type="predicted"/>
<protein>
    <submittedName>
        <fullName evidence="1">Uncharacterized protein</fullName>
    </submittedName>
</protein>
<name>A0A0F9HVJ4_9ZZZZ</name>
<reference evidence="1" key="1">
    <citation type="journal article" date="2015" name="Nature">
        <title>Complex archaea that bridge the gap between prokaryotes and eukaryotes.</title>
        <authorList>
            <person name="Spang A."/>
            <person name="Saw J.H."/>
            <person name="Jorgensen S.L."/>
            <person name="Zaremba-Niedzwiedzka K."/>
            <person name="Martijn J."/>
            <person name="Lind A.E."/>
            <person name="van Eijk R."/>
            <person name="Schleper C."/>
            <person name="Guy L."/>
            <person name="Ettema T.J."/>
        </authorList>
    </citation>
    <scope>NUCLEOTIDE SEQUENCE</scope>
</reference>